<dbReference type="Proteomes" id="UP000051883">
    <property type="component" value="Unassembled WGS sequence"/>
</dbReference>
<organism evidence="2 4">
    <name type="scientific">Limosilactobacillus antri DSM 16041</name>
    <dbReference type="NCBI Taxonomy" id="525309"/>
    <lineage>
        <taxon>Bacteria</taxon>
        <taxon>Bacillati</taxon>
        <taxon>Bacillota</taxon>
        <taxon>Bacilli</taxon>
        <taxon>Lactobacillales</taxon>
        <taxon>Lactobacillaceae</taxon>
        <taxon>Limosilactobacillus</taxon>
    </lineage>
</organism>
<dbReference type="HOGENOM" id="CLU_071016_0_0_9"/>
<evidence type="ECO:0000313" key="5">
    <source>
        <dbReference type="Proteomes" id="UP000051883"/>
    </source>
</evidence>
<dbReference type="PANTHER" id="PTHR41771:SF1">
    <property type="entry name" value="MEMBRANE PROTEIN"/>
    <property type="match status" value="1"/>
</dbReference>
<dbReference type="Pfam" id="PF07907">
    <property type="entry name" value="YibE_F"/>
    <property type="match status" value="1"/>
</dbReference>
<feature type="transmembrane region" description="Helical" evidence="1">
    <location>
        <begin position="79"/>
        <end position="97"/>
    </location>
</feature>
<protein>
    <submittedName>
        <fullName evidence="3">Integral membrane protein</fullName>
    </submittedName>
    <submittedName>
        <fullName evidence="2">YibE/F-like protein</fullName>
    </submittedName>
</protein>
<evidence type="ECO:0000313" key="2">
    <source>
        <dbReference type="EMBL" id="EEW52816.1"/>
    </source>
</evidence>
<reference evidence="2 4" key="1">
    <citation type="submission" date="2009-09" db="EMBL/GenBank/DDBJ databases">
        <authorList>
            <person name="Qin X."/>
            <person name="Bachman B."/>
            <person name="Battles P."/>
            <person name="Bell A."/>
            <person name="Bess C."/>
            <person name="Bickham C."/>
            <person name="Chaboub L."/>
            <person name="Chen D."/>
            <person name="Coyle M."/>
            <person name="Deiros D.R."/>
            <person name="Dinh H."/>
            <person name="Forbes L."/>
            <person name="Fowler G."/>
            <person name="Francisco L."/>
            <person name="Fu Q."/>
            <person name="Gubbala S."/>
            <person name="Hale W."/>
            <person name="Han Y."/>
            <person name="Hemphill L."/>
            <person name="Highlander S.K."/>
            <person name="Hirani K."/>
            <person name="Hogues M."/>
            <person name="Jackson L."/>
            <person name="Jakkamsetti A."/>
            <person name="Javaid M."/>
            <person name="Jiang H."/>
            <person name="Korchina V."/>
            <person name="Kovar C."/>
            <person name="Lara F."/>
            <person name="Lee S."/>
            <person name="Mata R."/>
            <person name="Mathew T."/>
            <person name="Moen C."/>
            <person name="Morales K."/>
            <person name="Munidasa M."/>
            <person name="Nazareth L."/>
            <person name="Ngo R."/>
            <person name="Nguyen L."/>
            <person name="Okwuonu G."/>
            <person name="Ongeri F."/>
            <person name="Patil S."/>
            <person name="Petrosino J."/>
            <person name="Pham C."/>
            <person name="Pham P."/>
            <person name="Pu L.-L."/>
            <person name="Puazo M."/>
            <person name="Raj R."/>
            <person name="Reid J."/>
            <person name="Rouhana J."/>
            <person name="Saada N."/>
            <person name="Shang Y."/>
            <person name="Simmons D."/>
            <person name="Thornton R."/>
            <person name="Warren J."/>
            <person name="Weissenberger G."/>
            <person name="Zhang J."/>
            <person name="Zhang L."/>
            <person name="Zhou C."/>
            <person name="Zhu D."/>
            <person name="Muzny D."/>
            <person name="Worley K."/>
            <person name="Gibbs R."/>
        </authorList>
    </citation>
    <scope>NUCLEOTIDE SEQUENCE [LARGE SCALE GENOMIC DNA]</scope>
    <source>
        <strain evidence="2 4">DSM 16041</strain>
    </source>
</reference>
<feature type="transmembrane region" description="Helical" evidence="1">
    <location>
        <begin position="36"/>
        <end position="67"/>
    </location>
</feature>
<comment type="caution">
    <text evidence="2">The sequence shown here is derived from an EMBL/GenBank/DDBJ whole genome shotgun (WGS) entry which is preliminary data.</text>
</comment>
<dbReference type="EMBL" id="ACLL01000058">
    <property type="protein sequence ID" value="EEW52816.1"/>
    <property type="molecule type" value="Genomic_DNA"/>
</dbReference>
<dbReference type="Proteomes" id="UP000003675">
    <property type="component" value="Unassembled WGS sequence"/>
</dbReference>
<gene>
    <name evidence="3" type="ORF">FC31_GL001710</name>
    <name evidence="2" type="ORF">HMPREF0494_1985</name>
</gene>
<keyword evidence="1" id="KW-0472">Membrane</keyword>
<dbReference type="PATRIC" id="fig|525309.8.peg.1759"/>
<dbReference type="AlphaFoldDB" id="C8P9J1"/>
<sequence length="252" mass="27345">MSTITALGLVLLVLMVLVGGKQGWTAFLSLLLNFGFLYFAIVLIAFHVPPLFVTVTTGIIILAVTIFMGEDDLRTTVTAFYASLIVTAVLILLIVLVEHWAMVQGFGTEDSDDLEGMSILIGISYFKVLITVTTLSTLGAIAEAAMAISAGLTEILTTHPEASDRQLLRSGMAIGRQIIGTTLNTLFFGFFGGFLALFIWFAGLHYSLGTIMNNKIFVAEMIEILISFIGVLLTVPTTAWIMTKRRSKVAPR</sequence>
<keyword evidence="1" id="KW-0812">Transmembrane</keyword>
<proteinExistence type="predicted"/>
<dbReference type="EMBL" id="AZDK01000005">
    <property type="protein sequence ID" value="KRK60325.1"/>
    <property type="molecule type" value="Genomic_DNA"/>
</dbReference>
<name>C8P9J1_9LACO</name>
<dbReference type="PANTHER" id="PTHR41771">
    <property type="entry name" value="MEMBRANE PROTEIN-RELATED"/>
    <property type="match status" value="1"/>
</dbReference>
<dbReference type="InterPro" id="IPR012507">
    <property type="entry name" value="YibE_F"/>
</dbReference>
<dbReference type="OrthoDB" id="2414035at2"/>
<feature type="transmembrane region" description="Helical" evidence="1">
    <location>
        <begin position="117"/>
        <end position="142"/>
    </location>
</feature>
<evidence type="ECO:0000313" key="3">
    <source>
        <dbReference type="EMBL" id="KRK60325.1"/>
    </source>
</evidence>
<evidence type="ECO:0000256" key="1">
    <source>
        <dbReference type="SAM" id="Phobius"/>
    </source>
</evidence>
<reference evidence="3 5" key="2">
    <citation type="journal article" date="2015" name="Genome Announc.">
        <title>Expanding the biotechnology potential of lactobacilli through comparative genomics of 213 strains and associated genera.</title>
        <authorList>
            <person name="Sun Z."/>
            <person name="Harris H.M."/>
            <person name="McCann A."/>
            <person name="Guo C."/>
            <person name="Argimon S."/>
            <person name="Zhang W."/>
            <person name="Yang X."/>
            <person name="Jeffery I.B."/>
            <person name="Cooney J.C."/>
            <person name="Kagawa T.F."/>
            <person name="Liu W."/>
            <person name="Song Y."/>
            <person name="Salvetti E."/>
            <person name="Wrobel A."/>
            <person name="Rasinkangas P."/>
            <person name="Parkhill J."/>
            <person name="Rea M.C."/>
            <person name="O'Sullivan O."/>
            <person name="Ritari J."/>
            <person name="Douillard F.P."/>
            <person name="Paul Ross R."/>
            <person name="Yang R."/>
            <person name="Briner A.E."/>
            <person name="Felis G.E."/>
            <person name="de Vos W.M."/>
            <person name="Barrangou R."/>
            <person name="Klaenhammer T.R."/>
            <person name="Caufield P.W."/>
            <person name="Cui Y."/>
            <person name="Zhang H."/>
            <person name="O'Toole P.W."/>
        </authorList>
    </citation>
    <scope>NUCLEOTIDE SEQUENCE [LARGE SCALE GENOMIC DNA]</scope>
    <source>
        <strain evidence="3 5">DSM 16041</strain>
    </source>
</reference>
<keyword evidence="5" id="KW-1185">Reference proteome</keyword>
<keyword evidence="1" id="KW-1133">Transmembrane helix</keyword>
<evidence type="ECO:0000313" key="4">
    <source>
        <dbReference type="Proteomes" id="UP000003675"/>
    </source>
</evidence>
<dbReference type="InterPro" id="IPR014564">
    <property type="entry name" value="UCP031503_TM"/>
</dbReference>
<accession>C8P9J1</accession>
<dbReference type="STRING" id="525309.HMPREF0494_1985"/>
<feature type="transmembrane region" description="Helical" evidence="1">
    <location>
        <begin position="221"/>
        <end position="242"/>
    </location>
</feature>
<feature type="transmembrane region" description="Helical" evidence="1">
    <location>
        <begin position="178"/>
        <end position="201"/>
    </location>
</feature>
<dbReference type="PIRSF" id="PIRSF031503">
    <property type="entry name" value="UCP031503_mp"/>
    <property type="match status" value="1"/>
</dbReference>
<dbReference type="eggNOG" id="COG5438">
    <property type="taxonomic scope" value="Bacteria"/>
</dbReference>
<dbReference type="RefSeq" id="WP_007123523.1">
    <property type="nucleotide sequence ID" value="NZ_AZDK01000005.1"/>
</dbReference>